<protein>
    <recommendedName>
        <fullName evidence="4">Secretion system C-terminal sorting domain-containing protein</fullName>
    </recommendedName>
</protein>
<sequence>MKKKILVLLTLVLAAFVSVVSLTNINEAKNEVASLKKIKKKKKTIEEKMLYAKERELYELGFQINPLTGKIPLEEKDQEYKTSINLINTKSKSSAVSRSFTSRGPSNLGGRTRALKLDVSDATGNTIIAGGVSSGVFRTTDGGASWIKVSSNDEIHNVTAIAQDSRPDSQNIWYYATGEWSGNSTSLGSPYRGQGIWKSIDGGLTWSQISITDSDHHVFDSDFDYVNTLEVSPLNGDLFIAATGKIIRYDGSTMSTELEIADDGTGWTDVKIASDGRVFAAVEGTSRAGGITTSATGNGGWSVLAKNGNPSGWSAAGRIVLGVAPSNSNILYALFENGKRSDAASDTYEIEADLWKYDFATTSWTNYSDKLPDESGGDSEGNDPFAIQGGYDLVVSVKPDNENFVVVGGTNPYKIEDITSDVMFSRIGGYVNNLSYGTYSVGGTDHHPDIHQLFFDPQNPGTLYSGTDGGIHKANVAVPSVAWTSLNNNYQTYQYYHVAMDPQSGKDIVLGGAQDNGTTVGGLDYSTSITDKSTMVSMAGGDGVAVGIGRNDGSLRYYLGFQNGTMYQRKSGFLEITPDESSSQFVTYFYLDPDNNESLYYAGQSNLFVTHDAENITSETWTNIGTLSTNEFIRTIATTRGAYNAATSQLFIGGQSGGVFRVSDPQNVTSLSTEAVNITPASATKSSNTIVSDIAIHPTNPDIVLAVYANYGINNIYLTKNATAPSPTWQLVERNLENHSIRSAAITQVGSEITYFVGTARGLYSSTDPASINWTIEGANDLGLAVISSLVYRPSDNKLLIGTHGNGMFETTIEETLSVSSFNDDLKLSIYPNPTANNIFLKSSLINTNDDVTYEIYNLIGKSVKKGQLKDAQINVGNLTAGAYILNVKSNDLKQSVKFIKE</sequence>
<dbReference type="OrthoDB" id="9757947at2"/>
<evidence type="ECO:0000256" key="2">
    <source>
        <dbReference type="SAM" id="Coils"/>
    </source>
</evidence>
<dbReference type="Pfam" id="PF18962">
    <property type="entry name" value="Por_Secre_tail"/>
    <property type="match status" value="1"/>
</dbReference>
<keyword evidence="1 3" id="KW-0732">Signal</keyword>
<feature type="signal peptide" evidence="3">
    <location>
        <begin position="1"/>
        <end position="23"/>
    </location>
</feature>
<reference evidence="6" key="1">
    <citation type="submission" date="2016-02" db="EMBL/GenBank/DDBJ databases">
        <title>Paenibacillus sp. LPB0068, isolated from Crassostrea gigas.</title>
        <authorList>
            <person name="Shin S.-K."/>
            <person name="Yi H."/>
        </authorList>
    </citation>
    <scope>NUCLEOTIDE SEQUENCE [LARGE SCALE GENOMIC DNA]</scope>
    <source>
        <strain evidence="6">KCTC 23969</strain>
    </source>
</reference>
<dbReference type="NCBIfam" id="TIGR04183">
    <property type="entry name" value="Por_Secre_tail"/>
    <property type="match status" value="1"/>
</dbReference>
<gene>
    <name evidence="5" type="ORF">LPB301_00340</name>
</gene>
<dbReference type="InterPro" id="IPR026444">
    <property type="entry name" value="Secre_tail"/>
</dbReference>
<dbReference type="KEGG" id="prn:BW723_09160"/>
<dbReference type="RefSeq" id="WP_068355645.1">
    <property type="nucleotide sequence ID" value="NZ_CP019337.1"/>
</dbReference>
<keyword evidence="2" id="KW-0175">Coiled coil</keyword>
<evidence type="ECO:0000256" key="3">
    <source>
        <dbReference type="SAM" id="SignalP"/>
    </source>
</evidence>
<dbReference type="SUPFAM" id="SSF110296">
    <property type="entry name" value="Oligoxyloglucan reducing end-specific cellobiohydrolase"/>
    <property type="match status" value="2"/>
</dbReference>
<evidence type="ECO:0000313" key="5">
    <source>
        <dbReference type="EMBL" id="OBY67780.1"/>
    </source>
</evidence>
<evidence type="ECO:0000313" key="6">
    <source>
        <dbReference type="Proteomes" id="UP000092612"/>
    </source>
</evidence>
<evidence type="ECO:0000256" key="1">
    <source>
        <dbReference type="ARBA" id="ARBA00022729"/>
    </source>
</evidence>
<dbReference type="EMBL" id="LSFL01000001">
    <property type="protein sequence ID" value="OBY67780.1"/>
    <property type="molecule type" value="Genomic_DNA"/>
</dbReference>
<feature type="chain" id="PRO_5008616102" description="Secretion system C-terminal sorting domain-containing protein" evidence="3">
    <location>
        <begin position="24"/>
        <end position="902"/>
    </location>
</feature>
<keyword evidence="6" id="KW-1185">Reference proteome</keyword>
<dbReference type="Proteomes" id="UP000092612">
    <property type="component" value="Unassembled WGS sequence"/>
</dbReference>
<name>A0A1B8U7F6_9FLAO</name>
<dbReference type="Gene3D" id="2.130.10.10">
    <property type="entry name" value="YVTN repeat-like/Quinoprotein amine dehydrogenase"/>
    <property type="match status" value="2"/>
</dbReference>
<proteinExistence type="predicted"/>
<feature type="coiled-coil region" evidence="2">
    <location>
        <begin position="25"/>
        <end position="55"/>
    </location>
</feature>
<dbReference type="AlphaFoldDB" id="A0A1B8U7F6"/>
<comment type="caution">
    <text evidence="5">The sequence shown here is derived from an EMBL/GenBank/DDBJ whole genome shotgun (WGS) entry which is preliminary data.</text>
</comment>
<dbReference type="InterPro" id="IPR015943">
    <property type="entry name" value="WD40/YVTN_repeat-like_dom_sf"/>
</dbReference>
<feature type="domain" description="Secretion system C-terminal sorting" evidence="4">
    <location>
        <begin position="830"/>
        <end position="900"/>
    </location>
</feature>
<dbReference type="STRING" id="996801.BW723_09160"/>
<accession>A0A1B8U7F6</accession>
<evidence type="ECO:0000259" key="4">
    <source>
        <dbReference type="Pfam" id="PF18962"/>
    </source>
</evidence>
<organism evidence="5 6">
    <name type="scientific">Polaribacter reichenbachii</name>
    <dbReference type="NCBI Taxonomy" id="996801"/>
    <lineage>
        <taxon>Bacteria</taxon>
        <taxon>Pseudomonadati</taxon>
        <taxon>Bacteroidota</taxon>
        <taxon>Flavobacteriia</taxon>
        <taxon>Flavobacteriales</taxon>
        <taxon>Flavobacteriaceae</taxon>
    </lineage>
</organism>